<evidence type="ECO:0000256" key="2">
    <source>
        <dbReference type="PIRSR" id="PIRSR605511-1"/>
    </source>
</evidence>
<feature type="binding site" evidence="3">
    <location>
        <position position="209"/>
    </location>
    <ligand>
        <name>a divalent metal cation</name>
        <dbReference type="ChEBI" id="CHEBI:60240"/>
    </ligand>
</feature>
<name>A0AAF0Y5N9_9TREE</name>
<accession>A0AAF0Y5N9</accession>
<dbReference type="Gene3D" id="2.120.10.30">
    <property type="entry name" value="TolB, C-terminal domain"/>
    <property type="match status" value="1"/>
</dbReference>
<dbReference type="InterPro" id="IPR013658">
    <property type="entry name" value="SGL"/>
</dbReference>
<feature type="binding site" evidence="3">
    <location>
        <position position="108"/>
    </location>
    <ligand>
        <name>substrate</name>
    </ligand>
</feature>
<dbReference type="GeneID" id="87805036"/>
<comment type="similarity">
    <text evidence="1">Belongs to the SMP-30/CGR1 family.</text>
</comment>
<feature type="binding site" evidence="3">
    <location>
        <position position="126"/>
    </location>
    <ligand>
        <name>substrate</name>
    </ligand>
</feature>
<dbReference type="RefSeq" id="XP_062624263.1">
    <property type="nucleotide sequence ID" value="XM_062768279.1"/>
</dbReference>
<dbReference type="EMBL" id="CP086715">
    <property type="protein sequence ID" value="WOO78231.1"/>
    <property type="molecule type" value="Genomic_DNA"/>
</dbReference>
<dbReference type="Pfam" id="PF08450">
    <property type="entry name" value="SGL"/>
    <property type="match status" value="1"/>
</dbReference>
<evidence type="ECO:0000313" key="6">
    <source>
        <dbReference type="Proteomes" id="UP000827549"/>
    </source>
</evidence>
<comment type="cofactor">
    <cofactor evidence="3">
        <name>Zn(2+)</name>
        <dbReference type="ChEBI" id="CHEBI:29105"/>
    </cofactor>
    <text evidence="3">Binds 1 divalent metal cation per subunit.</text>
</comment>
<dbReference type="GO" id="GO:0004341">
    <property type="term" value="F:gluconolactonase activity"/>
    <property type="evidence" value="ECO:0007669"/>
    <property type="project" value="TreeGrafter"/>
</dbReference>
<protein>
    <submittedName>
        <fullName evidence="5">Regucalcin</fullName>
    </submittedName>
</protein>
<dbReference type="GO" id="GO:0019853">
    <property type="term" value="P:L-ascorbic acid biosynthetic process"/>
    <property type="evidence" value="ECO:0007669"/>
    <property type="project" value="TreeGrafter"/>
</dbReference>
<proteinExistence type="inferred from homology"/>
<dbReference type="InterPro" id="IPR011042">
    <property type="entry name" value="6-blade_b-propeller_TolB-like"/>
</dbReference>
<keyword evidence="3" id="KW-0862">Zinc</keyword>
<dbReference type="PRINTS" id="PR01790">
    <property type="entry name" value="SMP30FAMILY"/>
</dbReference>
<organism evidence="5 6">
    <name type="scientific">Vanrija pseudolonga</name>
    <dbReference type="NCBI Taxonomy" id="143232"/>
    <lineage>
        <taxon>Eukaryota</taxon>
        <taxon>Fungi</taxon>
        <taxon>Dikarya</taxon>
        <taxon>Basidiomycota</taxon>
        <taxon>Agaricomycotina</taxon>
        <taxon>Tremellomycetes</taxon>
        <taxon>Trichosporonales</taxon>
        <taxon>Trichosporonaceae</taxon>
        <taxon>Vanrija</taxon>
    </lineage>
</organism>
<dbReference type="PANTHER" id="PTHR10907">
    <property type="entry name" value="REGUCALCIN"/>
    <property type="match status" value="1"/>
</dbReference>
<evidence type="ECO:0000313" key="5">
    <source>
        <dbReference type="EMBL" id="WOO78231.1"/>
    </source>
</evidence>
<reference evidence="5" key="1">
    <citation type="submission" date="2023-10" db="EMBL/GenBank/DDBJ databases">
        <authorList>
            <person name="Noh H."/>
        </authorList>
    </citation>
    <scope>NUCLEOTIDE SEQUENCE</scope>
    <source>
        <strain evidence="5">DUCC4014</strain>
    </source>
</reference>
<feature type="domain" description="SMP-30/Gluconolactonase/LRE-like region" evidence="4">
    <location>
        <begin position="4"/>
        <end position="270"/>
    </location>
</feature>
<dbReference type="Proteomes" id="UP000827549">
    <property type="component" value="Chromosome 2"/>
</dbReference>
<feature type="active site" description="Proton donor/acceptor" evidence="2">
    <location>
        <position position="209"/>
    </location>
</feature>
<feature type="binding site" evidence="3">
    <location>
        <position position="158"/>
    </location>
    <ligand>
        <name>a divalent metal cation</name>
        <dbReference type="ChEBI" id="CHEBI:60240"/>
    </ligand>
</feature>
<dbReference type="SUPFAM" id="SSF63829">
    <property type="entry name" value="Calcium-dependent phosphotriesterase"/>
    <property type="match status" value="1"/>
</dbReference>
<dbReference type="GO" id="GO:0005509">
    <property type="term" value="F:calcium ion binding"/>
    <property type="evidence" value="ECO:0007669"/>
    <property type="project" value="TreeGrafter"/>
</dbReference>
<evidence type="ECO:0000256" key="1">
    <source>
        <dbReference type="ARBA" id="ARBA00008853"/>
    </source>
</evidence>
<dbReference type="InterPro" id="IPR005511">
    <property type="entry name" value="SMP-30"/>
</dbReference>
<gene>
    <name evidence="5" type="primary">rgn</name>
    <name evidence="5" type="ORF">LOC62_02G001782</name>
</gene>
<evidence type="ECO:0000256" key="3">
    <source>
        <dbReference type="PIRSR" id="PIRSR605511-2"/>
    </source>
</evidence>
<dbReference type="AlphaFoldDB" id="A0AAF0Y5N9"/>
<sequence length="313" mass="33940">MGQDSRTKRLYFVDIDLNAVYVYHPGLDKYGYSHFDKNVTAIALLASQDGLIAAIEDGFAFIPPSSLPSPILNRTDSPAAQFKLGSPERSYQPLSTATTIGNGEARFNEGACDPVGRFLAGTMGKEFGTSNARMYSLRPAAGGTWQAPLVLDGITCTNGMAWVNGGKKLVFTDSWVKEIVTFDYNVGKGTIANRGVFSNITDPKYGYPDGLCVDDQGGVWTARWAAGKVLRLNPDTAEIDVEIDLPNAWNATCCIFGGDDLEDLYITTARGTQDAGNLAPADRNEEGKLYVVKGTGYRGVDRNRFNGRFDIDV</sequence>
<keyword evidence="6" id="KW-1185">Reference proteome</keyword>
<dbReference type="PANTHER" id="PTHR10907:SF47">
    <property type="entry name" value="REGUCALCIN"/>
    <property type="match status" value="1"/>
</dbReference>
<keyword evidence="3" id="KW-0479">Metal-binding</keyword>
<evidence type="ECO:0000259" key="4">
    <source>
        <dbReference type="Pfam" id="PF08450"/>
    </source>
</evidence>
<feature type="binding site" evidence="3">
    <location>
        <position position="106"/>
    </location>
    <ligand>
        <name>substrate</name>
    </ligand>
</feature>